<evidence type="ECO:0000313" key="3">
    <source>
        <dbReference type="EMBL" id="KAI0515992.1"/>
    </source>
</evidence>
<dbReference type="InterPro" id="IPR002156">
    <property type="entry name" value="RNaseH_domain"/>
</dbReference>
<gene>
    <name evidence="3" type="ORF">KFK09_008663</name>
</gene>
<evidence type="ECO:0000259" key="2">
    <source>
        <dbReference type="Pfam" id="PF13456"/>
    </source>
</evidence>
<dbReference type="Gene3D" id="3.30.420.10">
    <property type="entry name" value="Ribonuclease H-like superfamily/Ribonuclease H"/>
    <property type="match status" value="1"/>
</dbReference>
<organism evidence="3 4">
    <name type="scientific">Dendrobium nobile</name>
    <name type="common">Orchid</name>
    <dbReference type="NCBI Taxonomy" id="94219"/>
    <lineage>
        <taxon>Eukaryota</taxon>
        <taxon>Viridiplantae</taxon>
        <taxon>Streptophyta</taxon>
        <taxon>Embryophyta</taxon>
        <taxon>Tracheophyta</taxon>
        <taxon>Spermatophyta</taxon>
        <taxon>Magnoliopsida</taxon>
        <taxon>Liliopsida</taxon>
        <taxon>Asparagales</taxon>
        <taxon>Orchidaceae</taxon>
        <taxon>Epidendroideae</taxon>
        <taxon>Malaxideae</taxon>
        <taxon>Dendrobiinae</taxon>
        <taxon>Dendrobium</taxon>
    </lineage>
</organism>
<dbReference type="InterPro" id="IPR043502">
    <property type="entry name" value="DNA/RNA_pol_sf"/>
</dbReference>
<proteinExistence type="predicted"/>
<dbReference type="Pfam" id="PF00078">
    <property type="entry name" value="RVT_1"/>
    <property type="match status" value="1"/>
</dbReference>
<dbReference type="PANTHER" id="PTHR31635:SF196">
    <property type="entry name" value="REVERSE TRANSCRIPTASE DOMAIN-CONTAINING PROTEIN-RELATED"/>
    <property type="match status" value="1"/>
</dbReference>
<dbReference type="GO" id="GO:0004523">
    <property type="term" value="F:RNA-DNA hybrid ribonuclease activity"/>
    <property type="evidence" value="ECO:0007669"/>
    <property type="project" value="InterPro"/>
</dbReference>
<dbReference type="InterPro" id="IPR012337">
    <property type="entry name" value="RNaseH-like_sf"/>
</dbReference>
<evidence type="ECO:0008006" key="5">
    <source>
        <dbReference type="Google" id="ProtNLM"/>
    </source>
</evidence>
<comment type="caution">
    <text evidence="3">The sequence shown here is derived from an EMBL/GenBank/DDBJ whole genome shotgun (WGS) entry which is preliminary data.</text>
</comment>
<dbReference type="CDD" id="cd06222">
    <property type="entry name" value="RNase_H_like"/>
    <property type="match status" value="1"/>
</dbReference>
<dbReference type="SUPFAM" id="SSF53098">
    <property type="entry name" value="Ribonuclease H-like"/>
    <property type="match status" value="1"/>
</dbReference>
<evidence type="ECO:0000259" key="1">
    <source>
        <dbReference type="Pfam" id="PF00078"/>
    </source>
</evidence>
<name>A0A8T3BPK7_DENNO</name>
<feature type="domain" description="RNase H type-1" evidence="2">
    <location>
        <begin position="325"/>
        <end position="439"/>
    </location>
</feature>
<accession>A0A8T3BPK7</accession>
<feature type="domain" description="Reverse transcriptase" evidence="1">
    <location>
        <begin position="17"/>
        <end position="132"/>
    </location>
</feature>
<dbReference type="Pfam" id="PF13456">
    <property type="entry name" value="RVT_3"/>
    <property type="match status" value="1"/>
</dbReference>
<sequence>MEWKDTLIVLISKVKNPLVPSNYRPISLCHTNYKIVAAMLVNRLKKCISKMISEEQMAFIPGRSISEHCLLVQEVFHKFKFSKNKKGLIAIKLDMEQVYDNIGWPTLCQILKWYGFPTLFTILLMDCVVNGKTISALSFENLMKCKYSGDDDGYGNWLKKLKLNKMVEIFWWQLSKSAIPTNHFLKYRRISSIDLYARGYQLVEDYEHIMVQCKYLVDTIVKMHDWGIHIPIFQSLDCCLQKLRSLTGQNYGIVKIYCTIVHLNWKNRNDVKYGKVALPSSLVAANVLSLAMYKSIPYLDCWGTNLLWESTKAWCPPPLDWIKINVDASLLSSNIAGIGGVFRDHKGRLILAFGKKKIHWDIAQFELEAVITVRDFIRRWMLDCKGVIIESDNINIVTFFQDSLKKKFWYVDRWPVKELFFLDDFNKVVFLHALISCNKDQHNELFIKEIM</sequence>
<dbReference type="AlphaFoldDB" id="A0A8T3BPK7"/>
<dbReference type="Proteomes" id="UP000829196">
    <property type="component" value="Unassembled WGS sequence"/>
</dbReference>
<protein>
    <recommendedName>
        <fullName evidence="5">Reverse transcriptase domain-containing protein</fullName>
    </recommendedName>
</protein>
<dbReference type="PANTHER" id="PTHR31635">
    <property type="entry name" value="REVERSE TRANSCRIPTASE DOMAIN-CONTAINING PROTEIN-RELATED"/>
    <property type="match status" value="1"/>
</dbReference>
<dbReference type="OrthoDB" id="1906820at2759"/>
<dbReference type="InterPro" id="IPR044730">
    <property type="entry name" value="RNase_H-like_dom_plant"/>
</dbReference>
<evidence type="ECO:0000313" key="4">
    <source>
        <dbReference type="Proteomes" id="UP000829196"/>
    </source>
</evidence>
<dbReference type="InterPro" id="IPR036397">
    <property type="entry name" value="RNaseH_sf"/>
</dbReference>
<reference evidence="3" key="1">
    <citation type="journal article" date="2022" name="Front. Genet.">
        <title>Chromosome-Scale Assembly of the Dendrobium nobile Genome Provides Insights Into the Molecular Mechanism of the Biosynthesis of the Medicinal Active Ingredient of Dendrobium.</title>
        <authorList>
            <person name="Xu Q."/>
            <person name="Niu S.-C."/>
            <person name="Li K.-L."/>
            <person name="Zheng P.-J."/>
            <person name="Zhang X.-J."/>
            <person name="Jia Y."/>
            <person name="Liu Y."/>
            <person name="Niu Y.-X."/>
            <person name="Yu L.-H."/>
            <person name="Chen D.-F."/>
            <person name="Zhang G.-Q."/>
        </authorList>
    </citation>
    <scope>NUCLEOTIDE SEQUENCE</scope>
    <source>
        <tissue evidence="3">Leaf</tissue>
    </source>
</reference>
<dbReference type="SUPFAM" id="SSF56672">
    <property type="entry name" value="DNA/RNA polymerases"/>
    <property type="match status" value="1"/>
</dbReference>
<dbReference type="InterPro" id="IPR000477">
    <property type="entry name" value="RT_dom"/>
</dbReference>
<keyword evidence="4" id="KW-1185">Reference proteome</keyword>
<dbReference type="EMBL" id="JAGYWB010000007">
    <property type="protein sequence ID" value="KAI0515992.1"/>
    <property type="molecule type" value="Genomic_DNA"/>
</dbReference>
<dbReference type="GO" id="GO:0003676">
    <property type="term" value="F:nucleic acid binding"/>
    <property type="evidence" value="ECO:0007669"/>
    <property type="project" value="InterPro"/>
</dbReference>